<dbReference type="OrthoDB" id="775260at2759"/>
<dbReference type="GO" id="GO:0005524">
    <property type="term" value="F:ATP binding"/>
    <property type="evidence" value="ECO:0007669"/>
    <property type="project" value="UniProtKB-KW"/>
</dbReference>
<comment type="similarity">
    <text evidence="1 6">Belongs to the IPP transferase family.</text>
</comment>
<dbReference type="EMBL" id="ANPB02000002">
    <property type="protein sequence ID" value="KAF4488153.1"/>
    <property type="molecule type" value="Genomic_DNA"/>
</dbReference>
<dbReference type="GO" id="GO:0052381">
    <property type="term" value="F:tRNA dimethylallyltransferase activity"/>
    <property type="evidence" value="ECO:0007669"/>
    <property type="project" value="UniProtKB-EC"/>
</dbReference>
<dbReference type="Proteomes" id="UP000011096">
    <property type="component" value="Unassembled WGS sequence"/>
</dbReference>
<evidence type="ECO:0000256" key="4">
    <source>
        <dbReference type="ARBA" id="ARBA00022840"/>
    </source>
</evidence>
<keyword evidence="9" id="KW-1185">Reference proteome</keyword>
<dbReference type="NCBIfam" id="TIGR00174">
    <property type="entry name" value="miaA"/>
    <property type="match status" value="1"/>
</dbReference>
<evidence type="ECO:0000256" key="2">
    <source>
        <dbReference type="ARBA" id="ARBA00022679"/>
    </source>
</evidence>
<dbReference type="SUPFAM" id="SSF52540">
    <property type="entry name" value="P-loop containing nucleoside triphosphate hydrolases"/>
    <property type="match status" value="2"/>
</dbReference>
<dbReference type="InterPro" id="IPR018022">
    <property type="entry name" value="IPT"/>
</dbReference>
<dbReference type="InterPro" id="IPR030666">
    <property type="entry name" value="IPP_transferase_euk"/>
</dbReference>
<dbReference type="EC" id="2.5.1.75" evidence="5"/>
<reference evidence="8 9" key="2">
    <citation type="submission" date="2020-04" db="EMBL/GenBank/DDBJ databases">
        <title>Genome sequencing and assembly of multiple isolates from the Colletotrichum gloeosporioides species complex.</title>
        <authorList>
            <person name="Gan P."/>
            <person name="Shirasu K."/>
        </authorList>
    </citation>
    <scope>NUCLEOTIDE SEQUENCE [LARGE SCALE GENOMIC DNA]</scope>
    <source>
        <strain evidence="8 9">Nara gc5</strain>
    </source>
</reference>
<dbReference type="RefSeq" id="XP_031882193.2">
    <property type="nucleotide sequence ID" value="XM_032020750.2"/>
</dbReference>
<dbReference type="PIRSF" id="PIRSF039110">
    <property type="entry name" value="IPP_transferase"/>
    <property type="match status" value="1"/>
</dbReference>
<dbReference type="Pfam" id="PF01715">
    <property type="entry name" value="IPPT"/>
    <property type="match status" value="1"/>
</dbReference>
<accession>A0A7J6JE87</accession>
<dbReference type="Gene3D" id="1.10.20.140">
    <property type="match status" value="1"/>
</dbReference>
<feature type="domain" description="C2H2-type" evidence="7">
    <location>
        <begin position="403"/>
        <end position="426"/>
    </location>
</feature>
<dbReference type="AlphaFoldDB" id="A0A7J6JE87"/>
<evidence type="ECO:0000256" key="3">
    <source>
        <dbReference type="ARBA" id="ARBA00022741"/>
    </source>
</evidence>
<dbReference type="SUPFAM" id="SSF57667">
    <property type="entry name" value="beta-beta-alpha zinc fingers"/>
    <property type="match status" value="1"/>
</dbReference>
<evidence type="ECO:0000256" key="6">
    <source>
        <dbReference type="RuleBase" id="RU003785"/>
    </source>
</evidence>
<evidence type="ECO:0000259" key="7">
    <source>
        <dbReference type="Pfam" id="PF12874"/>
    </source>
</evidence>
<reference evidence="8 9" key="1">
    <citation type="submission" date="2012-08" db="EMBL/GenBank/DDBJ databases">
        <authorList>
            <person name="Gan P.H.P."/>
            <person name="Ikeda K."/>
            <person name="Irieda H."/>
            <person name="Narusaka M."/>
            <person name="O'Connell R.J."/>
            <person name="Narusaka Y."/>
            <person name="Takano Y."/>
            <person name="Kubo Y."/>
            <person name="Shirasu K."/>
        </authorList>
    </citation>
    <scope>NUCLEOTIDE SEQUENCE [LARGE SCALE GENOMIC DNA]</scope>
    <source>
        <strain evidence="8 9">Nara gc5</strain>
    </source>
</reference>
<sequence length="515" mass="58173">MTARHAPTDPLVVILGSTGTGKSELAVELATRFKGEIINADAMQMYKGLPIITNKITNEERRGVPHHLLDHIGLDQPTWIIEDFKREANRVISEIRSRGNLPIVVGGTHYYTNALLFANSLVGGEGDKPKDAEVSDEQAGKSFPILNEPTEVILAKLREVDPVMADRWHPNDRRKIQRSLQIYLQNGRPASEIYAEQSQRKLAETKASGAGAWQTLLFWVYSDPEVLKERLDKRVDKMLTAGLNDETQSMYEYVQEKQAAGEEVDYTRGIWQSIGFKEFEPYLKALNNPDQTTEPAALESLKATCLEDMKASTRQYAKYQTRWIRTKTVPPLQEQPSAMDHLFVMDSTDISQWSSNVIDPAVDIARRYLEGDSLPEPASTSERASAVLREVATQKTVTQRRQTCDICQTTCVTEQDWTKHIKSRRHNVLVRKKKARALVATERPMAVVPVEAEAVAAEPPFLEKKVTLLEQGRTTIRTGFRNQDSEVFCRIFCVFHVGGIYGPCLWWVDGSWAGW</sequence>
<dbReference type="InterPro" id="IPR013087">
    <property type="entry name" value="Znf_C2H2_type"/>
</dbReference>
<dbReference type="Gene3D" id="3.40.50.300">
    <property type="entry name" value="P-loop containing nucleotide triphosphate hydrolases"/>
    <property type="match status" value="1"/>
</dbReference>
<comment type="catalytic activity">
    <reaction evidence="5">
        <text>adenosine(37) in tRNA + dimethylallyl diphosphate = N(6)-dimethylallyladenosine(37) in tRNA + diphosphate</text>
        <dbReference type="Rhea" id="RHEA:26482"/>
        <dbReference type="Rhea" id="RHEA-COMP:10162"/>
        <dbReference type="Rhea" id="RHEA-COMP:10375"/>
        <dbReference type="ChEBI" id="CHEBI:33019"/>
        <dbReference type="ChEBI" id="CHEBI:57623"/>
        <dbReference type="ChEBI" id="CHEBI:74411"/>
        <dbReference type="ChEBI" id="CHEBI:74415"/>
        <dbReference type="EC" id="2.5.1.75"/>
    </reaction>
</comment>
<keyword evidence="3 6" id="KW-0547">Nucleotide-binding</keyword>
<dbReference type="GO" id="GO:0005739">
    <property type="term" value="C:mitochondrion"/>
    <property type="evidence" value="ECO:0007669"/>
    <property type="project" value="TreeGrafter"/>
</dbReference>
<dbReference type="PANTHER" id="PTHR11088">
    <property type="entry name" value="TRNA DIMETHYLALLYLTRANSFERASE"/>
    <property type="match status" value="1"/>
</dbReference>
<dbReference type="InParanoid" id="A0A7J6JE87"/>
<comment type="caution">
    <text evidence="8">The sequence shown here is derived from an EMBL/GenBank/DDBJ whole genome shotgun (WGS) entry which is preliminary data.</text>
</comment>
<gene>
    <name evidence="8" type="primary">tit1</name>
    <name evidence="8" type="ORF">CGGC5_v003211</name>
</gene>
<dbReference type="Pfam" id="PF12874">
    <property type="entry name" value="zf-met"/>
    <property type="match status" value="1"/>
</dbReference>
<keyword evidence="2 6" id="KW-0808">Transferase</keyword>
<dbReference type="GO" id="GO:0006400">
    <property type="term" value="P:tRNA modification"/>
    <property type="evidence" value="ECO:0007669"/>
    <property type="project" value="TreeGrafter"/>
</dbReference>
<protein>
    <recommendedName>
        <fullName evidence="5">tRNA dimethylallyltransferase</fullName>
        <ecNumber evidence="5">2.5.1.75</ecNumber>
    </recommendedName>
</protein>
<dbReference type="InterPro" id="IPR039657">
    <property type="entry name" value="Dimethylallyltransferase"/>
</dbReference>
<dbReference type="HAMAP" id="MF_00185">
    <property type="entry name" value="IPP_trans"/>
    <property type="match status" value="1"/>
</dbReference>
<keyword evidence="4 6" id="KW-0067">ATP-binding</keyword>
<evidence type="ECO:0000256" key="5">
    <source>
        <dbReference type="RuleBase" id="RU003783"/>
    </source>
</evidence>
<evidence type="ECO:0000313" key="9">
    <source>
        <dbReference type="Proteomes" id="UP000011096"/>
    </source>
</evidence>
<organism evidence="8 9">
    <name type="scientific">Colletotrichum fructicola (strain Nara gc5)</name>
    <name type="common">Anthracnose fungus</name>
    <name type="synonym">Colletotrichum gloeosporioides (strain Nara gc5)</name>
    <dbReference type="NCBI Taxonomy" id="1213859"/>
    <lineage>
        <taxon>Eukaryota</taxon>
        <taxon>Fungi</taxon>
        <taxon>Dikarya</taxon>
        <taxon>Ascomycota</taxon>
        <taxon>Pezizomycotina</taxon>
        <taxon>Sordariomycetes</taxon>
        <taxon>Hypocreomycetidae</taxon>
        <taxon>Glomerellales</taxon>
        <taxon>Glomerellaceae</taxon>
        <taxon>Colletotrichum</taxon>
        <taxon>Colletotrichum gloeosporioides species complex</taxon>
    </lineage>
</organism>
<dbReference type="GeneID" id="43604959"/>
<dbReference type="InterPro" id="IPR036236">
    <property type="entry name" value="Znf_C2H2_sf"/>
</dbReference>
<evidence type="ECO:0000256" key="1">
    <source>
        <dbReference type="ARBA" id="ARBA00005842"/>
    </source>
</evidence>
<evidence type="ECO:0000313" key="8">
    <source>
        <dbReference type="EMBL" id="KAF4488153.1"/>
    </source>
</evidence>
<keyword evidence="5" id="KW-0819">tRNA processing</keyword>
<dbReference type="PANTHER" id="PTHR11088:SF89">
    <property type="entry name" value="TRNA DIMETHYLALLYLTRANSFERASE"/>
    <property type="match status" value="1"/>
</dbReference>
<name>A0A7J6JE87_COLFN</name>
<dbReference type="InterPro" id="IPR027417">
    <property type="entry name" value="P-loop_NTPase"/>
</dbReference>
<proteinExistence type="inferred from homology"/>
<dbReference type="FunCoup" id="A0A7J6JE87">
    <property type="interactions" value="983"/>
</dbReference>
<dbReference type="Gene3D" id="3.30.160.60">
    <property type="entry name" value="Classic Zinc Finger"/>
    <property type="match status" value="1"/>
</dbReference>